<evidence type="ECO:0000313" key="2">
    <source>
        <dbReference type="EnsemblPlants" id="TraesCS6B02G336600.1.cds1"/>
    </source>
</evidence>
<dbReference type="Gramene" id="TraesCLE_scaffold_000681_01G000200.1">
    <property type="protein sequence ID" value="TraesCLE_scaffold_000681_01G000200.1"/>
    <property type="gene ID" value="TraesCLE_scaffold_000681_01G000200"/>
</dbReference>
<name>A0A3B6PRW4_WHEAT</name>
<dbReference type="Gramene" id="TraesARI6B03G03547380.1">
    <property type="protein sequence ID" value="TraesARI6B03G03547380.1.CDS1"/>
    <property type="gene ID" value="TraesARI6B03G03547380"/>
</dbReference>
<keyword evidence="1" id="KW-0732">Signal</keyword>
<dbReference type="Gramene" id="TraesCAD_scaffold_000027_01G000200.1">
    <property type="protein sequence ID" value="TraesCAD_scaffold_000027_01G000200.1"/>
    <property type="gene ID" value="TraesCAD_scaffold_000027_01G000200"/>
</dbReference>
<dbReference type="Gramene" id="TraesWEE_scaffold_065949_01G000200.1">
    <property type="protein sequence ID" value="TraesWEE_scaffold_065949_01G000200.1"/>
    <property type="gene ID" value="TraesWEE_scaffold_065949_01G000200"/>
</dbReference>
<evidence type="ECO:0000256" key="1">
    <source>
        <dbReference type="SAM" id="SignalP"/>
    </source>
</evidence>
<dbReference type="Gramene" id="TraesJAG6B03G03576740.1">
    <property type="protein sequence ID" value="TraesJAG6B03G03576740.1.CDS1"/>
    <property type="gene ID" value="TraesJAG6B03G03576740"/>
</dbReference>
<feature type="chain" id="PRO_5017283386" evidence="1">
    <location>
        <begin position="17"/>
        <end position="260"/>
    </location>
</feature>
<protein>
    <submittedName>
        <fullName evidence="2">Uncharacterized protein</fullName>
    </submittedName>
</protein>
<organism evidence="2">
    <name type="scientific">Triticum aestivum</name>
    <name type="common">Wheat</name>
    <dbReference type="NCBI Taxonomy" id="4565"/>
    <lineage>
        <taxon>Eukaryota</taxon>
        <taxon>Viridiplantae</taxon>
        <taxon>Streptophyta</taxon>
        <taxon>Embryophyta</taxon>
        <taxon>Tracheophyta</taxon>
        <taxon>Spermatophyta</taxon>
        <taxon>Magnoliopsida</taxon>
        <taxon>Liliopsida</taxon>
        <taxon>Poales</taxon>
        <taxon>Poaceae</taxon>
        <taxon>BOP clade</taxon>
        <taxon>Pooideae</taxon>
        <taxon>Triticodae</taxon>
        <taxon>Triticeae</taxon>
        <taxon>Triticinae</taxon>
        <taxon>Triticum</taxon>
    </lineage>
</organism>
<dbReference type="AlphaFoldDB" id="A0A3B6PRW4"/>
<dbReference type="Proteomes" id="UP000019116">
    <property type="component" value="Chromosome 6B"/>
</dbReference>
<dbReference type="Gramene" id="TraesCS6B02G336600.1">
    <property type="protein sequence ID" value="TraesCS6B02G336600.1.cds1"/>
    <property type="gene ID" value="TraesCS6B02G336600"/>
</dbReference>
<dbReference type="Gramene" id="TraesNOR6B03G03623840.1">
    <property type="protein sequence ID" value="TraesNOR6B03G03623840.1.CDS1"/>
    <property type="gene ID" value="TraesNOR6B03G03623840"/>
</dbReference>
<reference evidence="2" key="2">
    <citation type="submission" date="2018-10" db="UniProtKB">
        <authorList>
            <consortium name="EnsemblPlants"/>
        </authorList>
    </citation>
    <scope>IDENTIFICATION</scope>
</reference>
<dbReference type="PANTHER" id="PTHR33698">
    <property type="entry name" value="NUCLEAR TRANSPORT FACTOR 2 (NTF2)-LIKE PROTEIN"/>
    <property type="match status" value="1"/>
</dbReference>
<dbReference type="Gramene" id="TraesCS6B03G0954400.1">
    <property type="protein sequence ID" value="TraesCS6B03G0954400.1.CDS1"/>
    <property type="gene ID" value="TraesCS6B03G0954400"/>
</dbReference>
<dbReference type="Gramene" id="TraesSYM6B03G03529950.1">
    <property type="protein sequence ID" value="TraesSYM6B03G03529950.1.CDS1"/>
    <property type="gene ID" value="TraesSYM6B03G03529950"/>
</dbReference>
<dbReference type="PANTHER" id="PTHR33698:SF8">
    <property type="entry name" value="SNOAL-LIKE DOMAIN-CONTAINING PROTEIN"/>
    <property type="match status" value="1"/>
</dbReference>
<sequence>MPTNAAISHLIPLCLGHLSAFIKHPDAMISALTLVSFQSPSLNPKQRLLSRRHKISAKWGKSQQCSPKPIRSIPGPKATSCGLNKAFHGDGVNALPSSPLTDVIHELYSSLNDKDIARLMELIDPDCTVEHTSYYKPLNFKVILSSAPISLQHHRTSLSRQVNSKKEVAEEVNRASITNKLQKFSKSTAQPALAYCTAGLVRHVTIDGRQIVACAPAIFKEKAMNCTKEALNRKLCKTLSNRTANTWPEELQQRASRAAL</sequence>
<proteinExistence type="predicted"/>
<dbReference type="EnsemblPlants" id="TraesCS6B02G336600.1">
    <property type="protein sequence ID" value="TraesCS6B02G336600.1.cds1"/>
    <property type="gene ID" value="TraesCS6B02G336600"/>
</dbReference>
<dbReference type="Gramene" id="TraesLAC6B03G03542190.1">
    <property type="protein sequence ID" value="TraesLAC6B03G03542190.1.CDS1"/>
    <property type="gene ID" value="TraesLAC6B03G03542190"/>
</dbReference>
<dbReference type="Gramene" id="TraesROB_scaffold_149877_01G000100.1">
    <property type="protein sequence ID" value="TraesROB_scaffold_149877_01G000100.1"/>
    <property type="gene ID" value="TraesROB_scaffold_149877_01G000100"/>
</dbReference>
<feature type="signal peptide" evidence="1">
    <location>
        <begin position="1"/>
        <end position="16"/>
    </location>
</feature>
<reference evidence="2" key="1">
    <citation type="submission" date="2018-08" db="EMBL/GenBank/DDBJ databases">
        <authorList>
            <person name="Rossello M."/>
        </authorList>
    </citation>
    <scope>NUCLEOTIDE SEQUENCE [LARGE SCALE GENOMIC DNA]</scope>
    <source>
        <strain evidence="2">cv. Chinese Spring</strain>
    </source>
</reference>
<dbReference type="Gramene" id="TraesJUL6B03G03618120.1">
    <property type="protein sequence ID" value="TraesJUL6B03G03618120.1.CDS1"/>
    <property type="gene ID" value="TraesJUL6B03G03618120"/>
</dbReference>
<keyword evidence="3" id="KW-1185">Reference proteome</keyword>
<evidence type="ECO:0000313" key="3">
    <source>
        <dbReference type="Proteomes" id="UP000019116"/>
    </source>
</evidence>
<accession>A0A3B6PRW4</accession>